<accession>A0A232ER89</accession>
<organism evidence="1 2">
    <name type="scientific">Trichomalopsis sarcophagae</name>
    <dbReference type="NCBI Taxonomy" id="543379"/>
    <lineage>
        <taxon>Eukaryota</taxon>
        <taxon>Metazoa</taxon>
        <taxon>Ecdysozoa</taxon>
        <taxon>Arthropoda</taxon>
        <taxon>Hexapoda</taxon>
        <taxon>Insecta</taxon>
        <taxon>Pterygota</taxon>
        <taxon>Neoptera</taxon>
        <taxon>Endopterygota</taxon>
        <taxon>Hymenoptera</taxon>
        <taxon>Apocrita</taxon>
        <taxon>Proctotrupomorpha</taxon>
        <taxon>Chalcidoidea</taxon>
        <taxon>Pteromalidae</taxon>
        <taxon>Pteromalinae</taxon>
        <taxon>Trichomalopsis</taxon>
    </lineage>
</organism>
<proteinExistence type="predicted"/>
<sequence length="262" mass="29857">SASSKDNFAPRSGSCSRIYPAHSYISSLFGKPFAQKYESAAKENFSLNSPPLTKTIKSEPQFTILIMTSSAIRSPNLANTHTTSVHKGSAFTFPNTNTITHIPQQQLISIQLLIHKTTAYQTTCVLQALHTSHHSIHSRQNIAFTTVSSHIYNNTINRQNTNEILYTQPYLYTPEYSPESQLYNNNAVTANRSNLESNFTQLTDNRNFESRNSNERNIHDLNNPQYFETHDNKITNPEEIYLNALIDIYTYLYKGFVPLRKL</sequence>
<evidence type="ECO:0000313" key="1">
    <source>
        <dbReference type="EMBL" id="OXU20796.1"/>
    </source>
</evidence>
<gene>
    <name evidence="1" type="ORF">TSAR_010627</name>
</gene>
<dbReference type="AlphaFoldDB" id="A0A232ER89"/>
<keyword evidence="2" id="KW-1185">Reference proteome</keyword>
<dbReference type="Proteomes" id="UP000215335">
    <property type="component" value="Unassembled WGS sequence"/>
</dbReference>
<reference evidence="1 2" key="1">
    <citation type="journal article" date="2017" name="Curr. Biol.">
        <title>The Evolution of Venom by Co-option of Single-Copy Genes.</title>
        <authorList>
            <person name="Martinson E.O."/>
            <person name="Mrinalini"/>
            <person name="Kelkar Y.D."/>
            <person name="Chang C.H."/>
            <person name="Werren J.H."/>
        </authorList>
    </citation>
    <scope>NUCLEOTIDE SEQUENCE [LARGE SCALE GENOMIC DNA]</scope>
    <source>
        <strain evidence="1 2">Alberta</strain>
        <tissue evidence="1">Whole body</tissue>
    </source>
</reference>
<comment type="caution">
    <text evidence="1">The sequence shown here is derived from an EMBL/GenBank/DDBJ whole genome shotgun (WGS) entry which is preliminary data.</text>
</comment>
<evidence type="ECO:0000313" key="2">
    <source>
        <dbReference type="Proteomes" id="UP000215335"/>
    </source>
</evidence>
<protein>
    <submittedName>
        <fullName evidence="1">Uncharacterized protein</fullName>
    </submittedName>
</protein>
<name>A0A232ER89_9HYME</name>
<dbReference type="EMBL" id="NNAY01002678">
    <property type="protein sequence ID" value="OXU20796.1"/>
    <property type="molecule type" value="Genomic_DNA"/>
</dbReference>
<feature type="non-terminal residue" evidence="1">
    <location>
        <position position="1"/>
    </location>
</feature>